<dbReference type="Pfam" id="PF14827">
    <property type="entry name" value="dCache_3"/>
    <property type="match status" value="1"/>
</dbReference>
<feature type="transmembrane region" description="Helical" evidence="7">
    <location>
        <begin position="339"/>
        <end position="360"/>
    </location>
</feature>
<evidence type="ECO:0000256" key="3">
    <source>
        <dbReference type="ARBA" id="ARBA00022553"/>
    </source>
</evidence>
<accession>A0ABV4YES4</accession>
<name>A0ABV4YES4_9CYAN</name>
<dbReference type="CDD" id="cd00082">
    <property type="entry name" value="HisKA"/>
    <property type="match status" value="1"/>
</dbReference>
<comment type="catalytic activity">
    <reaction evidence="1">
        <text>ATP + protein L-histidine = ADP + protein N-phospho-L-histidine.</text>
        <dbReference type="EC" id="2.7.13.3"/>
    </reaction>
</comment>
<dbReference type="InterPro" id="IPR003594">
    <property type="entry name" value="HATPase_dom"/>
</dbReference>
<gene>
    <name evidence="9" type="ORF">ACE1B6_18945</name>
</gene>
<evidence type="ECO:0000259" key="8">
    <source>
        <dbReference type="PROSITE" id="PS50109"/>
    </source>
</evidence>
<proteinExistence type="predicted"/>
<keyword evidence="4" id="KW-0808">Transferase</keyword>
<keyword evidence="4" id="KW-0418">Kinase</keyword>
<sequence>MNFNDMSSFNKTIRHPWCRLVFPYLLIFLILEGIFGILLWRYLKEKEEFLLSRHIESLKNAYQVIVNNYKLASQIIYDEVINQPEIISLLQEAREPNAAEQQIVRQQLLEKLSPAYKRLQQHNLRQLHFHLPDGRSFLRFHRPEKFGDPLFDVRTSVRLANQQQRFVYGFEEGRIYNGFRYVFPLFATDNSADKKPIHLGSVETSVSYAAFKNEMASLFPGCFCFILRRDVVNAKVFQDEKSNYVPSNISDRFVTEAPSLQLKPRNLDCNIVTSLNQQLRSIVADKLKQGISFAKVVPATGDTPYVASFLSVKNFEGQSVAYIISYEIDRTIQGYYQTFYASLLGVTGTNLLLISFIAFAHRSYRLLRQNNDSLQQEIEARIIAERNEREKAAELSETLKQLKLAQAKLVQSEKMSSLNRLVAGIAHEINNPISFIRGNVQPAEEYLESLLTLIDYYQDRCCLDDRTLSEMFPDIDLDFIRQDFPRVLTSMKQGSERVRDVVQTLRNFSRLDESDLKSANLHEGLESTVMMIDHRLKSTNQRPAIEVVREYNELPFVECYPSLLNQAVLSILTNAVDALDSVNWFQVGENSGNNLCQMPTIRLVTAIAPGDTVMISIANNGPAIPDNLFDRIFDPFFTTKPVGKGTGLGLSTVYAIVVEHHHGKLTCQSPMNGETIFTLQIPIRQANYRVNHSAA</sequence>
<dbReference type="PANTHER" id="PTHR43065">
    <property type="entry name" value="SENSOR HISTIDINE KINASE"/>
    <property type="match status" value="1"/>
</dbReference>
<evidence type="ECO:0000256" key="7">
    <source>
        <dbReference type="SAM" id="Phobius"/>
    </source>
</evidence>
<dbReference type="Gene3D" id="1.10.287.130">
    <property type="match status" value="1"/>
</dbReference>
<dbReference type="GO" id="GO:0005524">
    <property type="term" value="F:ATP binding"/>
    <property type="evidence" value="ECO:0007669"/>
    <property type="project" value="UniProtKB-KW"/>
</dbReference>
<keyword evidence="7" id="KW-0812">Transmembrane</keyword>
<dbReference type="EMBL" id="JBHFNS010000071">
    <property type="protein sequence ID" value="MFB2937330.1"/>
    <property type="molecule type" value="Genomic_DNA"/>
</dbReference>
<dbReference type="InterPro" id="IPR004358">
    <property type="entry name" value="Sig_transdc_His_kin-like_C"/>
</dbReference>
<dbReference type="Gene3D" id="3.30.565.10">
    <property type="entry name" value="Histidine kinase-like ATPase, C-terminal domain"/>
    <property type="match status" value="1"/>
</dbReference>
<dbReference type="Pfam" id="PF02518">
    <property type="entry name" value="HATPase_c"/>
    <property type="match status" value="1"/>
</dbReference>
<dbReference type="PRINTS" id="PR00344">
    <property type="entry name" value="BCTRLSENSOR"/>
</dbReference>
<keyword evidence="5" id="KW-0902">Two-component regulatory system</keyword>
<evidence type="ECO:0000313" key="10">
    <source>
        <dbReference type="Proteomes" id="UP001576776"/>
    </source>
</evidence>
<dbReference type="InterPro" id="IPR003661">
    <property type="entry name" value="HisK_dim/P_dom"/>
</dbReference>
<evidence type="ECO:0000256" key="6">
    <source>
        <dbReference type="SAM" id="Coils"/>
    </source>
</evidence>
<keyword evidence="10" id="KW-1185">Reference proteome</keyword>
<dbReference type="InterPro" id="IPR036890">
    <property type="entry name" value="HATPase_C_sf"/>
</dbReference>
<comment type="caution">
    <text evidence="9">The sequence shown here is derived from an EMBL/GenBank/DDBJ whole genome shotgun (WGS) entry which is preliminary data.</text>
</comment>
<evidence type="ECO:0000256" key="1">
    <source>
        <dbReference type="ARBA" id="ARBA00000085"/>
    </source>
</evidence>
<evidence type="ECO:0000256" key="5">
    <source>
        <dbReference type="ARBA" id="ARBA00023012"/>
    </source>
</evidence>
<dbReference type="EC" id="2.7.13.3" evidence="2"/>
<evidence type="ECO:0000256" key="2">
    <source>
        <dbReference type="ARBA" id="ARBA00012438"/>
    </source>
</evidence>
<keyword evidence="6" id="KW-0175">Coiled coil</keyword>
<dbReference type="InterPro" id="IPR036097">
    <property type="entry name" value="HisK_dim/P_sf"/>
</dbReference>
<dbReference type="PANTHER" id="PTHR43065:SF50">
    <property type="entry name" value="HISTIDINE KINASE"/>
    <property type="match status" value="1"/>
</dbReference>
<evidence type="ECO:0000313" key="9">
    <source>
        <dbReference type="EMBL" id="MFB2937330.1"/>
    </source>
</evidence>
<keyword evidence="9" id="KW-0067">ATP-binding</keyword>
<reference evidence="9 10" key="1">
    <citation type="submission" date="2024-09" db="EMBL/GenBank/DDBJ databases">
        <title>Floridaenema gen nov. (Aerosakkonemataceae, Aerosakkonematales ord. nov., Cyanobacteria) from benthic tropical and subtropical fresh waters, with the description of four new species.</title>
        <authorList>
            <person name="Moretto J.A."/>
            <person name="Berthold D.E."/>
            <person name="Lefler F.W."/>
            <person name="Huang I.-S."/>
            <person name="Laughinghouse H. IV."/>
        </authorList>
    </citation>
    <scope>NUCLEOTIDE SEQUENCE [LARGE SCALE GENOMIC DNA]</scope>
    <source>
        <strain evidence="9 10">BLCC-F154</strain>
    </source>
</reference>
<feature type="coiled-coil region" evidence="6">
    <location>
        <begin position="357"/>
        <end position="405"/>
    </location>
</feature>
<dbReference type="PROSITE" id="PS50109">
    <property type="entry name" value="HIS_KIN"/>
    <property type="match status" value="1"/>
</dbReference>
<dbReference type="SMART" id="SM00388">
    <property type="entry name" value="HisKA"/>
    <property type="match status" value="1"/>
</dbReference>
<keyword evidence="7" id="KW-0472">Membrane</keyword>
<organism evidence="9 10">
    <name type="scientific">Floridaenema fluviatile BLCC-F154</name>
    <dbReference type="NCBI Taxonomy" id="3153640"/>
    <lineage>
        <taxon>Bacteria</taxon>
        <taxon>Bacillati</taxon>
        <taxon>Cyanobacteriota</taxon>
        <taxon>Cyanophyceae</taxon>
        <taxon>Oscillatoriophycideae</taxon>
        <taxon>Aerosakkonematales</taxon>
        <taxon>Aerosakkonemataceae</taxon>
        <taxon>Floridanema</taxon>
        <taxon>Floridanema fluviatile</taxon>
    </lineage>
</organism>
<dbReference type="SMART" id="SM00387">
    <property type="entry name" value="HATPase_c"/>
    <property type="match status" value="1"/>
</dbReference>
<keyword evidence="7" id="KW-1133">Transmembrane helix</keyword>
<feature type="domain" description="Histidine kinase" evidence="8">
    <location>
        <begin position="424"/>
        <end position="685"/>
    </location>
</feature>
<protein>
    <recommendedName>
        <fullName evidence="2">histidine kinase</fullName>
        <ecNumber evidence="2">2.7.13.3</ecNumber>
    </recommendedName>
</protein>
<dbReference type="InterPro" id="IPR005467">
    <property type="entry name" value="His_kinase_dom"/>
</dbReference>
<dbReference type="InterPro" id="IPR029150">
    <property type="entry name" value="dCache_3"/>
</dbReference>
<dbReference type="SUPFAM" id="SSF47384">
    <property type="entry name" value="Homodimeric domain of signal transducing histidine kinase"/>
    <property type="match status" value="1"/>
</dbReference>
<keyword evidence="9" id="KW-0547">Nucleotide-binding</keyword>
<feature type="transmembrane region" description="Helical" evidence="7">
    <location>
        <begin position="21"/>
        <end position="43"/>
    </location>
</feature>
<evidence type="ECO:0000256" key="4">
    <source>
        <dbReference type="ARBA" id="ARBA00022777"/>
    </source>
</evidence>
<keyword evidence="3" id="KW-0597">Phosphoprotein</keyword>
<dbReference type="SUPFAM" id="SSF55874">
    <property type="entry name" value="ATPase domain of HSP90 chaperone/DNA topoisomerase II/histidine kinase"/>
    <property type="match status" value="1"/>
</dbReference>
<dbReference type="Proteomes" id="UP001576776">
    <property type="component" value="Unassembled WGS sequence"/>
</dbReference>